<comment type="caution">
    <text evidence="1">The sequence shown here is derived from an EMBL/GenBank/DDBJ whole genome shotgun (WGS) entry which is preliminary data.</text>
</comment>
<dbReference type="Proteomes" id="UP000327493">
    <property type="component" value="Chromosome 9"/>
</dbReference>
<dbReference type="AlphaFoldDB" id="A0A5J5DAQ4"/>
<dbReference type="EMBL" id="VOFY01000009">
    <property type="protein sequence ID" value="KAA8589715.1"/>
    <property type="molecule type" value="Genomic_DNA"/>
</dbReference>
<evidence type="ECO:0000313" key="2">
    <source>
        <dbReference type="Proteomes" id="UP000327493"/>
    </source>
</evidence>
<reference evidence="1 2" key="1">
    <citation type="submission" date="2019-08" db="EMBL/GenBank/DDBJ databases">
        <title>A chromosome-level genome assembly, high-density linkage maps, and genome scans reveal the genomic architecture of hybrid incompatibilities underlying speciation via character displacement in darters (Percidae: Etheostominae).</title>
        <authorList>
            <person name="Moran R.L."/>
            <person name="Catchen J.M."/>
            <person name="Fuller R.C."/>
        </authorList>
    </citation>
    <scope>NUCLEOTIDE SEQUENCE [LARGE SCALE GENOMIC DNA]</scope>
    <source>
        <strain evidence="1">EspeVRDwgs_2016</strain>
        <tissue evidence="1">Muscle</tissue>
    </source>
</reference>
<keyword evidence="2" id="KW-1185">Reference proteome</keyword>
<accession>A0A5J5DAQ4</accession>
<proteinExistence type="predicted"/>
<organism evidence="1 2">
    <name type="scientific">Etheostoma spectabile</name>
    <name type="common">orangethroat darter</name>
    <dbReference type="NCBI Taxonomy" id="54343"/>
    <lineage>
        <taxon>Eukaryota</taxon>
        <taxon>Metazoa</taxon>
        <taxon>Chordata</taxon>
        <taxon>Craniata</taxon>
        <taxon>Vertebrata</taxon>
        <taxon>Euteleostomi</taxon>
        <taxon>Actinopterygii</taxon>
        <taxon>Neopterygii</taxon>
        <taxon>Teleostei</taxon>
        <taxon>Neoteleostei</taxon>
        <taxon>Acanthomorphata</taxon>
        <taxon>Eupercaria</taxon>
        <taxon>Perciformes</taxon>
        <taxon>Percoidei</taxon>
        <taxon>Percidae</taxon>
        <taxon>Etheostomatinae</taxon>
        <taxon>Etheostoma</taxon>
    </lineage>
</organism>
<name>A0A5J5DAQ4_9PERO</name>
<evidence type="ECO:0000313" key="1">
    <source>
        <dbReference type="EMBL" id="KAA8589715.1"/>
    </source>
</evidence>
<protein>
    <submittedName>
        <fullName evidence="1">Uncharacterized protein</fullName>
    </submittedName>
</protein>
<gene>
    <name evidence="1" type="ORF">FQN60_013080</name>
</gene>
<sequence>MDLLNVIAKKELFFLPQALLDFPNFHIYSCEPEVLLHPPHRLPSQSIPPALVSPQADS</sequence>